<dbReference type="EMBL" id="KI925459">
    <property type="protein sequence ID" value="ETW80655.1"/>
    <property type="molecule type" value="Genomic_DNA"/>
</dbReference>
<evidence type="ECO:0000313" key="2">
    <source>
        <dbReference type="EMBL" id="ETW80655.1"/>
    </source>
</evidence>
<evidence type="ECO:0000256" key="1">
    <source>
        <dbReference type="SAM" id="MobiDB-lite"/>
    </source>
</evidence>
<dbReference type="InParanoid" id="W4K5L7"/>
<dbReference type="AlphaFoldDB" id="W4K5L7"/>
<feature type="compositionally biased region" description="Polar residues" evidence="1">
    <location>
        <begin position="9"/>
        <end position="24"/>
    </location>
</feature>
<organism evidence="2 3">
    <name type="scientific">Heterobasidion irregulare (strain TC 32-1)</name>
    <dbReference type="NCBI Taxonomy" id="747525"/>
    <lineage>
        <taxon>Eukaryota</taxon>
        <taxon>Fungi</taxon>
        <taxon>Dikarya</taxon>
        <taxon>Basidiomycota</taxon>
        <taxon>Agaricomycotina</taxon>
        <taxon>Agaricomycetes</taxon>
        <taxon>Russulales</taxon>
        <taxon>Bondarzewiaceae</taxon>
        <taxon>Heterobasidion</taxon>
        <taxon>Heterobasidion annosum species complex</taxon>
    </lineage>
</organism>
<feature type="compositionally biased region" description="Acidic residues" evidence="1">
    <location>
        <begin position="168"/>
        <end position="180"/>
    </location>
</feature>
<name>W4K5L7_HETIT</name>
<dbReference type="Proteomes" id="UP000030671">
    <property type="component" value="Unassembled WGS sequence"/>
</dbReference>
<dbReference type="OrthoDB" id="10661106at2759"/>
<feature type="compositionally biased region" description="Pro residues" evidence="1">
    <location>
        <begin position="27"/>
        <end position="39"/>
    </location>
</feature>
<feature type="compositionally biased region" description="Basic and acidic residues" evidence="1">
    <location>
        <begin position="182"/>
        <end position="193"/>
    </location>
</feature>
<evidence type="ECO:0000313" key="3">
    <source>
        <dbReference type="Proteomes" id="UP000030671"/>
    </source>
</evidence>
<protein>
    <submittedName>
        <fullName evidence="2">Uncharacterized protein</fullName>
    </submittedName>
</protein>
<dbReference type="RefSeq" id="XP_009547376.1">
    <property type="nucleotide sequence ID" value="XM_009549081.1"/>
</dbReference>
<gene>
    <name evidence="2" type="ORF">HETIRDRAFT_410013</name>
</gene>
<feature type="region of interest" description="Disordered" evidence="1">
    <location>
        <begin position="1"/>
        <end position="193"/>
    </location>
</feature>
<proteinExistence type="predicted"/>
<dbReference type="GeneID" id="20672824"/>
<accession>W4K5L7</accession>
<keyword evidence="3" id="KW-1185">Reference proteome</keyword>
<sequence>MPSHIHGDPQSQRTRFTSLPSWNTPDPASPVPSPSPCMPHRPTRPRFPHVDSEYIRRTVGNVRPSGGPMVYEDGHEHQNSENGYFGLEGAVGQPVGMSSWAWPGSRETDTMSGSGAMAKGKKVTWTTDERVKAKAKARPSASQQHNFLPENEEARPDKYGGPWYESAIDLDDPFYAENETDMNFKSREQHPGK</sequence>
<dbReference type="HOGENOM" id="CLU_1408942_0_0_1"/>
<reference evidence="2 3" key="1">
    <citation type="journal article" date="2012" name="New Phytol.">
        <title>Insight into trade-off between wood decay and parasitism from the genome of a fungal forest pathogen.</title>
        <authorList>
            <person name="Olson A."/>
            <person name="Aerts A."/>
            <person name="Asiegbu F."/>
            <person name="Belbahri L."/>
            <person name="Bouzid O."/>
            <person name="Broberg A."/>
            <person name="Canback B."/>
            <person name="Coutinho P.M."/>
            <person name="Cullen D."/>
            <person name="Dalman K."/>
            <person name="Deflorio G."/>
            <person name="van Diepen L.T."/>
            <person name="Dunand C."/>
            <person name="Duplessis S."/>
            <person name="Durling M."/>
            <person name="Gonthier P."/>
            <person name="Grimwood J."/>
            <person name="Fossdal C.G."/>
            <person name="Hansson D."/>
            <person name="Henrissat B."/>
            <person name="Hietala A."/>
            <person name="Himmelstrand K."/>
            <person name="Hoffmeister D."/>
            <person name="Hogberg N."/>
            <person name="James T.Y."/>
            <person name="Karlsson M."/>
            <person name="Kohler A."/>
            <person name="Kues U."/>
            <person name="Lee Y.H."/>
            <person name="Lin Y.C."/>
            <person name="Lind M."/>
            <person name="Lindquist E."/>
            <person name="Lombard V."/>
            <person name="Lucas S."/>
            <person name="Lunden K."/>
            <person name="Morin E."/>
            <person name="Murat C."/>
            <person name="Park J."/>
            <person name="Raffaello T."/>
            <person name="Rouze P."/>
            <person name="Salamov A."/>
            <person name="Schmutz J."/>
            <person name="Solheim H."/>
            <person name="Stahlberg J."/>
            <person name="Velez H."/>
            <person name="de Vries R.P."/>
            <person name="Wiebenga A."/>
            <person name="Woodward S."/>
            <person name="Yakovlev I."/>
            <person name="Garbelotto M."/>
            <person name="Martin F."/>
            <person name="Grigoriev I.V."/>
            <person name="Stenlid J."/>
        </authorList>
    </citation>
    <scope>NUCLEOTIDE SEQUENCE [LARGE SCALE GENOMIC DNA]</scope>
    <source>
        <strain evidence="2 3">TC 32-1</strain>
    </source>
</reference>
<dbReference type="KEGG" id="hir:HETIRDRAFT_410013"/>